<gene>
    <name evidence="3" type="ORF">EI684_11995</name>
</gene>
<dbReference type="PANTHER" id="PTHR19328:SF75">
    <property type="entry name" value="ALDOSE SUGAR DEHYDROGENASE YLII"/>
    <property type="match status" value="1"/>
</dbReference>
<organism evidence="3 4">
    <name type="scientific">Candidatus Viridilinea halotolerans</name>
    <dbReference type="NCBI Taxonomy" id="2491704"/>
    <lineage>
        <taxon>Bacteria</taxon>
        <taxon>Bacillati</taxon>
        <taxon>Chloroflexota</taxon>
        <taxon>Chloroflexia</taxon>
        <taxon>Chloroflexales</taxon>
        <taxon>Chloroflexineae</taxon>
        <taxon>Oscillochloridaceae</taxon>
        <taxon>Candidatus Viridilinea</taxon>
    </lineage>
</organism>
<evidence type="ECO:0000313" key="3">
    <source>
        <dbReference type="EMBL" id="RRR71132.1"/>
    </source>
</evidence>
<evidence type="ECO:0000256" key="1">
    <source>
        <dbReference type="SAM" id="SignalP"/>
    </source>
</evidence>
<dbReference type="InterPro" id="IPR012938">
    <property type="entry name" value="Glc/Sorbosone_DH"/>
</dbReference>
<dbReference type="Gene3D" id="2.120.10.30">
    <property type="entry name" value="TolB, C-terminal domain"/>
    <property type="match status" value="1"/>
</dbReference>
<evidence type="ECO:0000259" key="2">
    <source>
        <dbReference type="Pfam" id="PF07995"/>
    </source>
</evidence>
<dbReference type="InterPro" id="IPR011041">
    <property type="entry name" value="Quinoprot_gluc/sorb_DH_b-prop"/>
</dbReference>
<reference evidence="3 4" key="1">
    <citation type="submission" date="2018-12" db="EMBL/GenBank/DDBJ databases">
        <title>Genome Sequence of Candidatus Viridilinea halotolerans isolated from saline sulfide-rich spring.</title>
        <authorList>
            <person name="Grouzdev D.S."/>
            <person name="Burganskaya E.I."/>
            <person name="Krutkina M.S."/>
            <person name="Sukhacheva M.V."/>
            <person name="Gorlenko V.M."/>
        </authorList>
    </citation>
    <scope>NUCLEOTIDE SEQUENCE [LARGE SCALE GENOMIC DNA]</scope>
    <source>
        <strain evidence="3">Chok-6</strain>
    </source>
</reference>
<keyword evidence="1" id="KW-0732">Signal</keyword>
<proteinExistence type="predicted"/>
<protein>
    <submittedName>
        <fullName evidence="3">Glucose dehydrogenase</fullName>
    </submittedName>
</protein>
<dbReference type="Proteomes" id="UP000280307">
    <property type="component" value="Unassembled WGS sequence"/>
</dbReference>
<dbReference type="AlphaFoldDB" id="A0A426TYR1"/>
<feature type="chain" id="PRO_5019034372" evidence="1">
    <location>
        <begin position="26"/>
        <end position="430"/>
    </location>
</feature>
<dbReference type="PANTHER" id="PTHR19328">
    <property type="entry name" value="HEDGEHOG-INTERACTING PROTEIN"/>
    <property type="match status" value="1"/>
</dbReference>
<sequence length="430" mass="46519">MRYHKIFAFLLVVLLLSSCGITGQAAAPTVPLATIAPTGTLGTTPSATAPLPMPTETAVTALNDISLQVELLADGFNLPTQVTHAGDERLFVVEQDGRIWVLRAGVRALEPFLDIADRVGAAANEQGLLSVAFHPRFAELGWFFVNYTDRQGDTVVARYQRDPTNPERADPNSAMVLLQIAQPAANHNGGQLKFGPDGYLYIGTGDGGNAGDPWNNAQNLSNLLGKLLRIDVDGVEPYEVPTNNPFVGQSEARPEIWAYGLRNPWRFAFDRATGDLFIADVGQSAQEEVNFQPAASRGGENYGWRIMEGTGCYEPAACDPAGLELPIAHYLHRSAEGGCSITGGYVYRGMRYPALQGAYLYTDYCSGNLWLLHPTATGWQSRVAGKTNLQATSFGEGVDGELYLVDRAGGVYRLGLDEPLTRIWLPLVQG</sequence>
<comment type="caution">
    <text evidence="3">The sequence shown here is derived from an EMBL/GenBank/DDBJ whole genome shotgun (WGS) entry which is preliminary data.</text>
</comment>
<evidence type="ECO:0000313" key="4">
    <source>
        <dbReference type="Proteomes" id="UP000280307"/>
    </source>
</evidence>
<feature type="domain" description="Glucose/Sorbosone dehydrogenase" evidence="2">
    <location>
        <begin position="77"/>
        <end position="405"/>
    </location>
</feature>
<dbReference type="InterPro" id="IPR011042">
    <property type="entry name" value="6-blade_b-propeller_TolB-like"/>
</dbReference>
<dbReference type="PROSITE" id="PS51257">
    <property type="entry name" value="PROKAR_LIPOPROTEIN"/>
    <property type="match status" value="1"/>
</dbReference>
<name>A0A426TYR1_9CHLR</name>
<dbReference type="EMBL" id="RSAS01000470">
    <property type="protein sequence ID" value="RRR71132.1"/>
    <property type="molecule type" value="Genomic_DNA"/>
</dbReference>
<dbReference type="Pfam" id="PF07995">
    <property type="entry name" value="GSDH"/>
    <property type="match status" value="1"/>
</dbReference>
<dbReference type="SUPFAM" id="SSF50952">
    <property type="entry name" value="Soluble quinoprotein glucose dehydrogenase"/>
    <property type="match status" value="1"/>
</dbReference>
<accession>A0A426TYR1</accession>
<feature type="signal peptide" evidence="1">
    <location>
        <begin position="1"/>
        <end position="25"/>
    </location>
</feature>